<dbReference type="EMBL" id="QFYR01000005">
    <property type="protein sequence ID" value="RAK50889.1"/>
    <property type="molecule type" value="Genomic_DNA"/>
</dbReference>
<evidence type="ECO:0000313" key="2">
    <source>
        <dbReference type="Proteomes" id="UP000249725"/>
    </source>
</evidence>
<keyword evidence="2" id="KW-1185">Reference proteome</keyword>
<accession>A0A328A8S7</accession>
<sequence>MTTQPRKSAKPLSLREAFEIEHARRELERRSKEEAERKQQEADLAGATALHQLISADVEFLEEHALTADQRRYTVALDHAKFRIAAYFEAGVVNVTLSDKRAAIPGASAPRRQETAESVEDALRLMAQFLADETR</sequence>
<dbReference type="RefSeq" id="WP_111516199.1">
    <property type="nucleotide sequence ID" value="NZ_QFYR01000005.1"/>
</dbReference>
<dbReference type="OrthoDB" id="7211171at2"/>
<gene>
    <name evidence="1" type="ORF">DJ018_17110</name>
</gene>
<reference evidence="2" key="1">
    <citation type="submission" date="2018-05" db="EMBL/GenBank/DDBJ databases">
        <authorList>
            <person name="Li X."/>
        </authorList>
    </citation>
    <scope>NUCLEOTIDE SEQUENCE [LARGE SCALE GENOMIC DNA]</scope>
    <source>
        <strain evidence="2">YIM 73061</strain>
    </source>
</reference>
<dbReference type="AlphaFoldDB" id="A0A328A8S7"/>
<protein>
    <submittedName>
        <fullName evidence="1">Uncharacterized protein</fullName>
    </submittedName>
</protein>
<dbReference type="Proteomes" id="UP000249725">
    <property type="component" value="Unassembled WGS sequence"/>
</dbReference>
<organism evidence="1 2">
    <name type="scientific">Phenylobacterium deserti</name>
    <dbReference type="NCBI Taxonomy" id="1914756"/>
    <lineage>
        <taxon>Bacteria</taxon>
        <taxon>Pseudomonadati</taxon>
        <taxon>Pseudomonadota</taxon>
        <taxon>Alphaproteobacteria</taxon>
        <taxon>Caulobacterales</taxon>
        <taxon>Caulobacteraceae</taxon>
        <taxon>Phenylobacterium</taxon>
    </lineage>
</organism>
<comment type="caution">
    <text evidence="1">The sequence shown here is derived from an EMBL/GenBank/DDBJ whole genome shotgun (WGS) entry which is preliminary data.</text>
</comment>
<evidence type="ECO:0000313" key="1">
    <source>
        <dbReference type="EMBL" id="RAK50889.1"/>
    </source>
</evidence>
<name>A0A328A8S7_9CAUL</name>
<proteinExistence type="predicted"/>